<evidence type="ECO:0000256" key="2">
    <source>
        <dbReference type="ARBA" id="ARBA00004882"/>
    </source>
</evidence>
<proteinExistence type="predicted"/>
<evidence type="ECO:0000256" key="8">
    <source>
        <dbReference type="ARBA" id="ARBA00070721"/>
    </source>
</evidence>
<dbReference type="Gene3D" id="3.40.140.10">
    <property type="entry name" value="Cytidine Deaminase, domain 2"/>
    <property type="match status" value="1"/>
</dbReference>
<comment type="cofactor">
    <cofactor evidence="1">
        <name>Zn(2+)</name>
        <dbReference type="ChEBI" id="CHEBI:29105"/>
    </cofactor>
</comment>
<dbReference type="InterPro" id="IPR002125">
    <property type="entry name" value="CMP_dCMP_dom"/>
</dbReference>
<keyword evidence="4" id="KW-0479">Metal-binding</keyword>
<evidence type="ECO:0000259" key="9">
    <source>
        <dbReference type="PROSITE" id="PS51747"/>
    </source>
</evidence>
<dbReference type="NCBIfam" id="TIGR00326">
    <property type="entry name" value="eubact_ribD"/>
    <property type="match status" value="1"/>
</dbReference>
<reference evidence="10" key="1">
    <citation type="submission" date="2016-07" db="EMBL/GenBank/DDBJ databases">
        <title>De novo transcriptome assembly of four accessions of the metal hyperaccumulator plant Noccaea caerulescens.</title>
        <authorList>
            <person name="Blande D."/>
            <person name="Halimaa P."/>
            <person name="Tervahauta A.I."/>
            <person name="Aarts M.G."/>
            <person name="Karenlampi S.O."/>
        </authorList>
    </citation>
    <scope>NUCLEOTIDE SEQUENCE</scope>
</reference>
<dbReference type="GO" id="GO:0008835">
    <property type="term" value="F:diaminohydroxyphosphoribosylaminopyrimidine deaminase activity"/>
    <property type="evidence" value="ECO:0007669"/>
    <property type="project" value="UniProtKB-EC"/>
</dbReference>
<dbReference type="GO" id="GO:0008270">
    <property type="term" value="F:zinc ion binding"/>
    <property type="evidence" value="ECO:0007669"/>
    <property type="project" value="InterPro"/>
</dbReference>
<dbReference type="PANTHER" id="PTHR11079:SF162">
    <property type="entry name" value="RIBOFLAVIN BIOSYNTHESIS PROTEIN PYRD, CHLOROPLASTIC"/>
    <property type="match status" value="1"/>
</dbReference>
<gene>
    <name evidence="10" type="ORF">LE_TR15259_c0_g1_i1_g.47851</name>
</gene>
<dbReference type="EC" id="3.5.4.26" evidence="3"/>
<dbReference type="SUPFAM" id="SSF53597">
    <property type="entry name" value="Dihydrofolate reductase-like"/>
    <property type="match status" value="1"/>
</dbReference>
<accession>A0A1J3HSL9</accession>
<evidence type="ECO:0000256" key="4">
    <source>
        <dbReference type="ARBA" id="ARBA00022723"/>
    </source>
</evidence>
<comment type="function">
    <text evidence="7">Monofunctional pyrimidine deaminase involved in the riboflavin biosynthesis pathway. Also has a reductase domain that lacks catalytically essential substrate-binding residues.</text>
</comment>
<evidence type="ECO:0000256" key="5">
    <source>
        <dbReference type="ARBA" id="ARBA00022801"/>
    </source>
</evidence>
<dbReference type="AlphaFoldDB" id="A0A1J3HSL9"/>
<dbReference type="EMBL" id="GEVL01006680">
    <property type="protein sequence ID" value="JAU70661.1"/>
    <property type="molecule type" value="Transcribed_RNA"/>
</dbReference>
<dbReference type="Gene3D" id="3.40.430.10">
    <property type="entry name" value="Dihydrofolate Reductase, subunit A"/>
    <property type="match status" value="1"/>
</dbReference>
<name>A0A1J3HSL9_NOCCA</name>
<dbReference type="Pfam" id="PF00383">
    <property type="entry name" value="dCMP_cyt_deam_1"/>
    <property type="match status" value="1"/>
</dbReference>
<evidence type="ECO:0000256" key="7">
    <source>
        <dbReference type="ARBA" id="ARBA00058389"/>
    </source>
</evidence>
<dbReference type="FunFam" id="3.40.140.10:FF:000025">
    <property type="entry name" value="Riboflavin biosynthesis protein RibD"/>
    <property type="match status" value="1"/>
</dbReference>
<dbReference type="InterPro" id="IPR004794">
    <property type="entry name" value="Eubact_RibD"/>
</dbReference>
<dbReference type="InterPro" id="IPR024072">
    <property type="entry name" value="DHFR-like_dom_sf"/>
</dbReference>
<keyword evidence="6" id="KW-0862">Zinc</keyword>
<dbReference type="PROSITE" id="PS51747">
    <property type="entry name" value="CYT_DCMP_DEAMINASES_2"/>
    <property type="match status" value="1"/>
</dbReference>
<dbReference type="InterPro" id="IPR016192">
    <property type="entry name" value="APOBEC/CMP_deaminase_Zn-bd"/>
</dbReference>
<keyword evidence="5" id="KW-0378">Hydrolase</keyword>
<comment type="pathway">
    <text evidence="2">Cofactor biosynthesis; riboflavin biosynthesis; 5-amino-6-(D-ribitylamino)uracil from GTP: step 2/4.</text>
</comment>
<dbReference type="SUPFAM" id="SSF53927">
    <property type="entry name" value="Cytidine deaminase-like"/>
    <property type="match status" value="1"/>
</dbReference>
<evidence type="ECO:0000256" key="3">
    <source>
        <dbReference type="ARBA" id="ARBA00012766"/>
    </source>
</evidence>
<evidence type="ECO:0000313" key="10">
    <source>
        <dbReference type="EMBL" id="JAU70661.1"/>
    </source>
</evidence>
<dbReference type="PANTHER" id="PTHR11079">
    <property type="entry name" value="CYTOSINE DEAMINASE FAMILY MEMBER"/>
    <property type="match status" value="1"/>
</dbReference>
<dbReference type="PROSITE" id="PS00903">
    <property type="entry name" value="CYT_DCMP_DEAMINASES_1"/>
    <property type="match status" value="1"/>
</dbReference>
<organism evidence="10">
    <name type="scientific">Noccaea caerulescens</name>
    <name type="common">Alpine penny-cress</name>
    <name type="synonym">Thlaspi caerulescens</name>
    <dbReference type="NCBI Taxonomy" id="107243"/>
    <lineage>
        <taxon>Eukaryota</taxon>
        <taxon>Viridiplantae</taxon>
        <taxon>Streptophyta</taxon>
        <taxon>Embryophyta</taxon>
        <taxon>Tracheophyta</taxon>
        <taxon>Spermatophyta</taxon>
        <taxon>Magnoliopsida</taxon>
        <taxon>eudicotyledons</taxon>
        <taxon>Gunneridae</taxon>
        <taxon>Pentapetalae</taxon>
        <taxon>rosids</taxon>
        <taxon>malvids</taxon>
        <taxon>Brassicales</taxon>
        <taxon>Brassicaceae</taxon>
        <taxon>Coluteocarpeae</taxon>
        <taxon>Noccaea</taxon>
    </lineage>
</organism>
<dbReference type="CDD" id="cd01284">
    <property type="entry name" value="Riboflavin_deaminase-reductase"/>
    <property type="match status" value="1"/>
</dbReference>
<evidence type="ECO:0000256" key="6">
    <source>
        <dbReference type="ARBA" id="ARBA00022833"/>
    </source>
</evidence>
<dbReference type="InterPro" id="IPR016193">
    <property type="entry name" value="Cytidine_deaminase-like"/>
</dbReference>
<evidence type="ECO:0000256" key="1">
    <source>
        <dbReference type="ARBA" id="ARBA00001947"/>
    </source>
</evidence>
<dbReference type="UniPathway" id="UPA00275">
    <property type="reaction ID" value="UER00401"/>
</dbReference>
<protein>
    <recommendedName>
        <fullName evidence="8">Riboflavin biosynthesis protein PYRD, chloroplastic</fullName>
        <ecNumber evidence="3">3.5.4.26</ecNumber>
    </recommendedName>
</protein>
<dbReference type="GO" id="GO:0009231">
    <property type="term" value="P:riboflavin biosynthetic process"/>
    <property type="evidence" value="ECO:0007669"/>
    <property type="project" value="UniProtKB-UniPathway"/>
</dbReference>
<feature type="domain" description="CMP/dCMP-type deaminase" evidence="9">
    <location>
        <begin position="75"/>
        <end position="197"/>
    </location>
</feature>
<sequence length="425" mass="46293">MQITRLPIPISSITPRTSNPALSLSSNPRRIFNLTNPKHGFFTLSFTRLQLKPQTGFSNPVLAAMKSEQGIEADYDDAFYMRKCVELAKRAIGCTSPNPMVGCVIVKDGKIVGEGFHPKAGQPHAEVFAVRDAGDLAENATAYVSLEPCNHYGRTPPCTEALINAKVKRVVIGMVDPNPVVSSSGISRLKDAGIDITVGVEEDLCQKMNEGFTHRMLTGRPLLALRYSISVNGCFLDKIGEGASDTDGYYSKLLQEYDAVIVSSSLSDKLSSISSQEANVSSQHIQIIVASNAQQAPSSNTVEESGPKVVLLTKKELVAESGRSNNGVETVVLESINLDSILKYCYRCGLCSVLLDLRGNVKDLEVLLRDGIEQKLLQKIVVEVLPEWSKKDERQIASMNRLESKALKDLQSKQVGGSVLLEGYF</sequence>